<name>A0A2A5C9H0_9GAMM</name>
<dbReference type="Gene3D" id="1.10.472.20">
    <property type="entry name" value="Nitrile hydratase, beta subunit"/>
    <property type="match status" value="1"/>
</dbReference>
<dbReference type="SUPFAM" id="SSF50090">
    <property type="entry name" value="Electron transport accessory proteins"/>
    <property type="match status" value="1"/>
</dbReference>
<evidence type="ECO:0000259" key="6">
    <source>
        <dbReference type="Pfam" id="PF02211"/>
    </source>
</evidence>
<dbReference type="InterPro" id="IPR049054">
    <property type="entry name" value="CN_hydtase_beta-like_N"/>
</dbReference>
<feature type="domain" description="Nitrile hydratase beta subunit" evidence="6">
    <location>
        <begin position="127"/>
        <end position="217"/>
    </location>
</feature>
<evidence type="ECO:0000256" key="3">
    <source>
        <dbReference type="ARBA" id="ARBA00023239"/>
    </source>
</evidence>
<comment type="caution">
    <text evidence="8">The sequence shown here is derived from an EMBL/GenBank/DDBJ whole genome shotgun (WGS) entry which is preliminary data.</text>
</comment>
<dbReference type="Pfam" id="PF02211">
    <property type="entry name" value="NHase_beta_C"/>
    <property type="match status" value="1"/>
</dbReference>
<comment type="catalytic activity">
    <reaction evidence="4 5">
        <text>an aliphatic primary amide = an aliphatic nitrile + H2O</text>
        <dbReference type="Rhea" id="RHEA:12673"/>
        <dbReference type="ChEBI" id="CHEBI:15377"/>
        <dbReference type="ChEBI" id="CHEBI:65285"/>
        <dbReference type="ChEBI" id="CHEBI:80291"/>
        <dbReference type="EC" id="4.2.1.84"/>
    </reaction>
</comment>
<dbReference type="InterPro" id="IPR003168">
    <property type="entry name" value="Nitrile_hydratase_bsu"/>
</dbReference>
<feature type="domain" description="Nitrile hydratase beta subunit-like N-terminal" evidence="7">
    <location>
        <begin position="1"/>
        <end position="107"/>
    </location>
</feature>
<dbReference type="EC" id="4.2.1.84" evidence="5"/>
<evidence type="ECO:0000259" key="7">
    <source>
        <dbReference type="Pfam" id="PF21006"/>
    </source>
</evidence>
<keyword evidence="3 5" id="KW-0456">Lyase</keyword>
<dbReference type="GO" id="GO:0046914">
    <property type="term" value="F:transition metal ion binding"/>
    <property type="evidence" value="ECO:0007669"/>
    <property type="project" value="InterPro"/>
</dbReference>
<gene>
    <name evidence="8" type="primary">nthB</name>
    <name evidence="8" type="ORF">COA71_12005</name>
</gene>
<protein>
    <recommendedName>
        <fullName evidence="5">Nitrile hydratase subunit beta</fullName>
        <shortName evidence="5">NHase</shortName>
        <ecNumber evidence="5">4.2.1.84</ecNumber>
    </recommendedName>
</protein>
<sequence length="222" mass="25147">MNNIHDMGGMTQFGPIPQETDEPVFHADWERKVFTMNIATLAFLGPVDRARHAVERMDTKEYINSGYYQRWLRGIEIMGKDLGYLSDEEIATGKAINHKETPHPPPDAAMVEGLIRAGVPATREDGRLNPAYKVGDRVRVRNLESKGHNRATNYVKGKVGVITHYNGSHVLPDSHAHDLGENAQPLYTVRFEAKTLWGENVERKDCVYIDLWEDYLESESKG</sequence>
<dbReference type="NCBIfam" id="TIGR03888">
    <property type="entry name" value="nitrile_beta"/>
    <property type="match status" value="1"/>
</dbReference>
<evidence type="ECO:0000313" key="9">
    <source>
        <dbReference type="Proteomes" id="UP000228987"/>
    </source>
</evidence>
<accession>A0A2A5C9H0</accession>
<proteinExistence type="inferred from homology"/>
<evidence type="ECO:0000256" key="4">
    <source>
        <dbReference type="ARBA" id="ARBA00044877"/>
    </source>
</evidence>
<dbReference type="Pfam" id="PF21006">
    <property type="entry name" value="NHase_beta_N"/>
    <property type="match status" value="1"/>
</dbReference>
<evidence type="ECO:0000313" key="8">
    <source>
        <dbReference type="EMBL" id="PCJ40225.1"/>
    </source>
</evidence>
<evidence type="ECO:0000256" key="2">
    <source>
        <dbReference type="ARBA" id="ARBA00009098"/>
    </source>
</evidence>
<dbReference type="InterPro" id="IPR042262">
    <property type="entry name" value="CN_hydtase_beta_C"/>
</dbReference>
<dbReference type="EMBL" id="NVWI01000010">
    <property type="protein sequence ID" value="PCJ40225.1"/>
    <property type="molecule type" value="Genomic_DNA"/>
</dbReference>
<comment type="similarity">
    <text evidence="2 5">Belongs to the nitrile hydratase subunit beta family.</text>
</comment>
<dbReference type="Proteomes" id="UP000228987">
    <property type="component" value="Unassembled WGS sequence"/>
</dbReference>
<reference evidence="9" key="1">
    <citation type="submission" date="2017-08" db="EMBL/GenBank/DDBJ databases">
        <title>A dynamic microbial community with high functional redundancy inhabits the cold, oxic subseafloor aquifer.</title>
        <authorList>
            <person name="Tully B.J."/>
            <person name="Wheat C.G."/>
            <person name="Glazer B.T."/>
            <person name="Huber J.A."/>
        </authorList>
    </citation>
    <scope>NUCLEOTIDE SEQUENCE [LARGE SCALE GENOMIC DNA]</scope>
</reference>
<evidence type="ECO:0000256" key="1">
    <source>
        <dbReference type="ARBA" id="ARBA00004042"/>
    </source>
</evidence>
<organism evidence="8 9">
    <name type="scientific">SAR86 cluster bacterium</name>
    <dbReference type="NCBI Taxonomy" id="2030880"/>
    <lineage>
        <taxon>Bacteria</taxon>
        <taxon>Pseudomonadati</taxon>
        <taxon>Pseudomonadota</taxon>
        <taxon>Gammaproteobacteria</taxon>
        <taxon>SAR86 cluster</taxon>
    </lineage>
</organism>
<dbReference type="GO" id="GO:0018822">
    <property type="term" value="F:nitrile hydratase activity"/>
    <property type="evidence" value="ECO:0007669"/>
    <property type="project" value="UniProtKB-EC"/>
</dbReference>
<dbReference type="PIRSF" id="PIRSF001427">
    <property type="entry name" value="NHase_beta"/>
    <property type="match status" value="1"/>
</dbReference>
<evidence type="ECO:0000256" key="5">
    <source>
        <dbReference type="PIRNR" id="PIRNR001427"/>
    </source>
</evidence>
<dbReference type="AlphaFoldDB" id="A0A2A5C9H0"/>
<dbReference type="Gene3D" id="2.30.30.50">
    <property type="match status" value="1"/>
</dbReference>
<dbReference type="InterPro" id="IPR008990">
    <property type="entry name" value="Elect_transpt_acc-like_dom_sf"/>
</dbReference>
<comment type="function">
    <text evidence="1 5">NHase catalyzes the hydration of various nitrile compounds to the corresponding amides.</text>
</comment>
<dbReference type="InterPro" id="IPR024690">
    <property type="entry name" value="CN_hydtase_beta_dom_C"/>
</dbReference>